<evidence type="ECO:0000313" key="1">
    <source>
        <dbReference type="EMBL" id="XAI70658.1"/>
    </source>
</evidence>
<gene>
    <name evidence="1" type="ORF">Orimi01_00001</name>
</gene>
<sequence length="213" mass="23683">MAEKKPVDWERIELDYRAGILTLRELSEKSGVSHVSIHKRAKRDGWTRDLAAKIQAKAEELVNRAEANRLGNKEAAVNERQVIDAGAEVILTIKMGHRKDIARARNLANKLLDELDTLTDEQGSIKTLIQAFKEGEHEDGDAMADMLALANKIGALPSRSKVLKEMSETLKNLVTLERDAYDIVTASKVDLNVKGQTMTSHSDFYSDEVDAEA</sequence>
<proteinExistence type="predicted"/>
<organism evidence="1">
    <name type="scientific">Pseudomonas phage Orimi01</name>
    <dbReference type="NCBI Taxonomy" id="3138541"/>
    <lineage>
        <taxon>Viruses</taxon>
    </lineage>
</organism>
<reference evidence="1" key="1">
    <citation type="journal article" date="2024" name="J. Gen. Virol.">
        <title>Novel phages of Pseudomonas syringae unveil numerous potential auxiliary metabolic genes.</title>
        <authorList>
            <person name="Feltin C."/>
            <person name="Garneau J.R."/>
            <person name="Morris C.E."/>
            <person name="Berard A."/>
            <person name="Torres-Barcelo C."/>
        </authorList>
    </citation>
    <scope>NUCLEOTIDE SEQUENCE</scope>
</reference>
<protein>
    <submittedName>
        <fullName evidence="1">Terminase small subunit</fullName>
    </submittedName>
</protein>
<name>A0AAU6W274_9VIRU</name>
<dbReference type="EMBL" id="PP179326">
    <property type="protein sequence ID" value="XAI70658.1"/>
    <property type="molecule type" value="Genomic_DNA"/>
</dbReference>
<accession>A0AAU6W274</accession>